<reference evidence="4" key="1">
    <citation type="journal article" date="2019" name="Int. J. Syst. Evol. Microbiol.">
        <title>The Global Catalogue of Microorganisms (GCM) 10K type strain sequencing project: providing services to taxonomists for standard genome sequencing and annotation.</title>
        <authorList>
            <consortium name="The Broad Institute Genomics Platform"/>
            <consortium name="The Broad Institute Genome Sequencing Center for Infectious Disease"/>
            <person name="Wu L."/>
            <person name="Ma J."/>
        </authorList>
    </citation>
    <scope>NUCLEOTIDE SEQUENCE [LARGE SCALE GENOMIC DNA]</scope>
    <source>
        <strain evidence="4">NBRC 108730</strain>
    </source>
</reference>
<gene>
    <name evidence="3" type="ORF">GCM10025868_27780</name>
</gene>
<organism evidence="3 4">
    <name type="scientific">Angustibacter aerolatus</name>
    <dbReference type="NCBI Taxonomy" id="1162965"/>
    <lineage>
        <taxon>Bacteria</taxon>
        <taxon>Bacillati</taxon>
        <taxon>Actinomycetota</taxon>
        <taxon>Actinomycetes</taxon>
        <taxon>Kineosporiales</taxon>
        <taxon>Kineosporiaceae</taxon>
    </lineage>
</organism>
<feature type="compositionally biased region" description="Low complexity" evidence="1">
    <location>
        <begin position="158"/>
        <end position="171"/>
    </location>
</feature>
<comment type="caution">
    <text evidence="3">The sequence shown here is derived from an EMBL/GenBank/DDBJ whole genome shotgun (WGS) entry which is preliminary data.</text>
</comment>
<keyword evidence="4" id="KW-1185">Reference proteome</keyword>
<evidence type="ECO:0000259" key="2">
    <source>
        <dbReference type="Pfam" id="PF19076"/>
    </source>
</evidence>
<name>A0ABQ6JJD1_9ACTN</name>
<feature type="region of interest" description="Disordered" evidence="1">
    <location>
        <begin position="82"/>
        <end position="216"/>
    </location>
</feature>
<evidence type="ECO:0000256" key="1">
    <source>
        <dbReference type="SAM" id="MobiDB-lite"/>
    </source>
</evidence>
<feature type="domain" description="CshA" evidence="2">
    <location>
        <begin position="6"/>
        <end position="71"/>
    </location>
</feature>
<evidence type="ECO:0000313" key="3">
    <source>
        <dbReference type="EMBL" id="GMA87528.1"/>
    </source>
</evidence>
<sequence>MPGGGSVRLLDAAGHPVSTVTVRGQGTYAVTTTGVVTFTPAKGFAGTAQPVRFRVTDGYGQSATGTYAPTVRRAASPVVVGKPSLKAPQAGPRRSHPAGHLPAVDRHPRRLHGHRDRGGRRAARRGRHRPHHRPQRQGRRDAERAGPGARRPTRWRVRPPAGRGAAALGGRHPVRDGGFAGRRPDGGAAHGVLHQQQRPPADGGPRLPAGRRRSPG</sequence>
<protein>
    <recommendedName>
        <fullName evidence="2">CshA domain-containing protein</fullName>
    </recommendedName>
</protein>
<dbReference type="NCBIfam" id="TIGR04225">
    <property type="entry name" value="CshA_fibril_rpt"/>
    <property type="match status" value="1"/>
</dbReference>
<dbReference type="Pfam" id="PF19076">
    <property type="entry name" value="CshA_repeat"/>
    <property type="match status" value="1"/>
</dbReference>
<evidence type="ECO:0000313" key="4">
    <source>
        <dbReference type="Proteomes" id="UP001157017"/>
    </source>
</evidence>
<dbReference type="EMBL" id="BSUZ01000001">
    <property type="protein sequence ID" value="GMA87528.1"/>
    <property type="molecule type" value="Genomic_DNA"/>
</dbReference>
<accession>A0ABQ6JJD1</accession>
<dbReference type="InterPro" id="IPR026395">
    <property type="entry name" value="CshA_fibril"/>
</dbReference>
<feature type="compositionally biased region" description="Basic residues" evidence="1">
    <location>
        <begin position="107"/>
        <end position="137"/>
    </location>
</feature>
<dbReference type="Proteomes" id="UP001157017">
    <property type="component" value="Unassembled WGS sequence"/>
</dbReference>
<proteinExistence type="predicted"/>